<evidence type="ECO:0000256" key="1">
    <source>
        <dbReference type="SAM" id="Phobius"/>
    </source>
</evidence>
<dbReference type="PANTHER" id="PTHR35531">
    <property type="entry name" value="INNER MEMBRANE PROTEIN YBCI-RELATED"/>
    <property type="match status" value="1"/>
</dbReference>
<feature type="transmembrane region" description="Helical" evidence="1">
    <location>
        <begin position="58"/>
        <end position="91"/>
    </location>
</feature>
<name>A0A845L4G1_9FIRM</name>
<protein>
    <recommendedName>
        <fullName evidence="4">Metal-dependent hydrolase</fullName>
    </recommendedName>
</protein>
<comment type="caution">
    <text evidence="2">The sequence shown here is derived from an EMBL/GenBank/DDBJ whole genome shotgun (WGS) entry which is preliminary data.</text>
</comment>
<dbReference type="EMBL" id="WXEY01000027">
    <property type="protein sequence ID" value="MZP31183.1"/>
    <property type="molecule type" value="Genomic_DNA"/>
</dbReference>
<evidence type="ECO:0000313" key="3">
    <source>
        <dbReference type="Proteomes" id="UP000463470"/>
    </source>
</evidence>
<dbReference type="Proteomes" id="UP000463470">
    <property type="component" value="Unassembled WGS sequence"/>
</dbReference>
<organism evidence="2 3">
    <name type="scientific">Heliomicrobium undosum</name>
    <dbReference type="NCBI Taxonomy" id="121734"/>
    <lineage>
        <taxon>Bacteria</taxon>
        <taxon>Bacillati</taxon>
        <taxon>Bacillota</taxon>
        <taxon>Clostridia</taxon>
        <taxon>Eubacteriales</taxon>
        <taxon>Heliobacteriaceae</taxon>
        <taxon>Heliomicrobium</taxon>
    </lineage>
</organism>
<dbReference type="InterPro" id="IPR016956">
    <property type="entry name" value="YdjM"/>
</dbReference>
<keyword evidence="1" id="KW-0812">Transmembrane</keyword>
<dbReference type="PANTHER" id="PTHR35531:SF1">
    <property type="entry name" value="INNER MEMBRANE PROTEIN YBCI-RELATED"/>
    <property type="match status" value="1"/>
</dbReference>
<gene>
    <name evidence="2" type="ORF">GTO91_15860</name>
</gene>
<dbReference type="PIRSF" id="PIRSF030780">
    <property type="entry name" value="Md_memb_hyd_prd"/>
    <property type="match status" value="1"/>
</dbReference>
<accession>A0A845L4G1</accession>
<dbReference type="OrthoDB" id="5459053at2"/>
<proteinExistence type="predicted"/>
<evidence type="ECO:0000313" key="2">
    <source>
        <dbReference type="EMBL" id="MZP31183.1"/>
    </source>
</evidence>
<reference evidence="2 3" key="1">
    <citation type="submission" date="2020-01" db="EMBL/GenBank/DDBJ databases">
        <title>Whole-genome sequence of Heliobacterium undosum DSM 13378.</title>
        <authorList>
            <person name="Kyndt J.A."/>
            <person name="Meyer T.E."/>
        </authorList>
    </citation>
    <scope>NUCLEOTIDE SEQUENCE [LARGE SCALE GENOMIC DNA]</scope>
    <source>
        <strain evidence="2 3">DSM 13378</strain>
    </source>
</reference>
<dbReference type="Pfam" id="PF04307">
    <property type="entry name" value="YdjM"/>
    <property type="match status" value="1"/>
</dbReference>
<dbReference type="AlphaFoldDB" id="A0A845L4G1"/>
<evidence type="ECO:0008006" key="4">
    <source>
        <dbReference type="Google" id="ProtNLM"/>
    </source>
</evidence>
<keyword evidence="1" id="KW-0472">Membrane</keyword>
<dbReference type="InterPro" id="IPR007404">
    <property type="entry name" value="YdjM-like"/>
</dbReference>
<feature type="transmembrane region" description="Helical" evidence="1">
    <location>
        <begin position="103"/>
        <end position="123"/>
    </location>
</feature>
<keyword evidence="3" id="KW-1185">Reference proteome</keyword>
<keyword evidence="1" id="KW-1133">Transmembrane helix</keyword>
<sequence length="199" mass="21136">MAAGIAGTLALLPPVDGTEELFLSLGLAALGSLLPDLDEPNSVISRRLLPLPVFLRPVAIFLMGVGALLLALTGGAPTGVGVLGGIWLMGAARYPHRTFTHSLVVGLPIVALMALLVEPAWAYPLGSGYLTHVLGDVLHESGVPLFWPVKGKSRTPITLGHRWWGVEPLLQVAAICFSMVLLVERPEMPQWVARFSGLI</sequence>